<feature type="transmembrane region" description="Helical" evidence="1">
    <location>
        <begin position="14"/>
        <end position="35"/>
    </location>
</feature>
<keyword evidence="1" id="KW-0812">Transmembrane</keyword>
<protein>
    <submittedName>
        <fullName evidence="2">Uncharacterized protein</fullName>
    </submittedName>
</protein>
<dbReference type="Proteomes" id="UP000059542">
    <property type="component" value="Chromosome"/>
</dbReference>
<gene>
    <name evidence="2" type="ORF">AUC43_09670</name>
</gene>
<dbReference type="EMBL" id="CP013909">
    <property type="protein sequence ID" value="ALW85337.1"/>
    <property type="molecule type" value="Genomic_DNA"/>
</dbReference>
<accession>A0A0U4CAX9</accession>
<keyword evidence="3" id="KW-1185">Reference proteome</keyword>
<dbReference type="AlphaFoldDB" id="A0A0U4CAX9"/>
<evidence type="ECO:0000313" key="3">
    <source>
        <dbReference type="Proteomes" id="UP000059542"/>
    </source>
</evidence>
<name>A0A0U4CAX9_9BACT</name>
<feature type="transmembrane region" description="Helical" evidence="1">
    <location>
        <begin position="47"/>
        <end position="66"/>
    </location>
</feature>
<sequence>MGAHLFYLGDRKPALAYLLTTLVCIGLMLIAVPVANSAAFGAGMGGAVVGIFLLLLGAGGIAYVYLRALFDGVRILAGGLEPANGKF</sequence>
<keyword evidence="1" id="KW-0472">Membrane</keyword>
<evidence type="ECO:0000313" key="2">
    <source>
        <dbReference type="EMBL" id="ALW85337.1"/>
    </source>
</evidence>
<reference evidence="2 3" key="1">
    <citation type="submission" date="2015-12" db="EMBL/GenBank/DDBJ databases">
        <authorList>
            <person name="Shamseldin A."/>
            <person name="Moawad H."/>
            <person name="Abd El-Rahim W.M."/>
            <person name="Sadowsky M.J."/>
        </authorList>
    </citation>
    <scope>NUCLEOTIDE SEQUENCE [LARGE SCALE GENOMIC DNA]</scope>
    <source>
        <strain evidence="2 3">DG5B</strain>
    </source>
</reference>
<organism evidence="2 3">
    <name type="scientific">Hymenobacter sedentarius</name>
    <dbReference type="NCBI Taxonomy" id="1411621"/>
    <lineage>
        <taxon>Bacteria</taxon>
        <taxon>Pseudomonadati</taxon>
        <taxon>Bacteroidota</taxon>
        <taxon>Cytophagia</taxon>
        <taxon>Cytophagales</taxon>
        <taxon>Hymenobacteraceae</taxon>
        <taxon>Hymenobacter</taxon>
    </lineage>
</organism>
<evidence type="ECO:0000256" key="1">
    <source>
        <dbReference type="SAM" id="Phobius"/>
    </source>
</evidence>
<keyword evidence="1" id="KW-1133">Transmembrane helix</keyword>
<dbReference type="KEGG" id="hyg:AUC43_09670"/>
<proteinExistence type="predicted"/>